<dbReference type="SUPFAM" id="SSF64076">
    <property type="entry name" value="MTH938-like"/>
    <property type="match status" value="1"/>
</dbReference>
<sequence>MLANALRQVNLGKISRTPLLSGVRCKNAYQGEGKTTVRVINQETELGLMIDTYATYGFRLNNGVTVLGPMAIFPRTVFSWQVDKAADITPESLRFFKILEPKIDLLILGLETNDRTVISSVFKSGRAAGLNIEILPIEHAASTFNFLNAEGRSVAGAMLPPLTLHMSDDDMLRASMHYNNLYDKDLK</sequence>
<dbReference type="EMBL" id="CAJHNJ030000094">
    <property type="protein sequence ID" value="CAG9135068.1"/>
    <property type="molecule type" value="Genomic_DNA"/>
</dbReference>
<accession>A0A8S4G7X9</accession>
<dbReference type="GO" id="GO:0005743">
    <property type="term" value="C:mitochondrial inner membrane"/>
    <property type="evidence" value="ECO:0007669"/>
    <property type="project" value="TreeGrafter"/>
</dbReference>
<dbReference type="Proteomes" id="UP000653454">
    <property type="component" value="Unassembled WGS sequence"/>
</dbReference>
<reference evidence="1" key="1">
    <citation type="submission" date="2020-11" db="EMBL/GenBank/DDBJ databases">
        <authorList>
            <person name="Whiteford S."/>
        </authorList>
    </citation>
    <scope>NUCLEOTIDE SEQUENCE</scope>
</reference>
<dbReference type="GO" id="GO:0032981">
    <property type="term" value="P:mitochondrial respiratory chain complex I assembly"/>
    <property type="evidence" value="ECO:0007669"/>
    <property type="project" value="TreeGrafter"/>
</dbReference>
<dbReference type="InterPro" id="IPR036748">
    <property type="entry name" value="MTH938-like_sf"/>
</dbReference>
<evidence type="ECO:0000313" key="2">
    <source>
        <dbReference type="Proteomes" id="UP000653454"/>
    </source>
</evidence>
<keyword evidence="2" id="KW-1185">Reference proteome</keyword>
<dbReference type="PANTHER" id="PTHR21192:SF2">
    <property type="entry name" value="NADH DEHYDROGENASE [UBIQUINONE] 1 ALPHA SUBCOMPLEX ASSEMBLY FACTOR 3"/>
    <property type="match status" value="1"/>
</dbReference>
<comment type="caution">
    <text evidence="1">The sequence shown here is derived from an EMBL/GenBank/DDBJ whole genome shotgun (WGS) entry which is preliminary data.</text>
</comment>
<evidence type="ECO:0000313" key="1">
    <source>
        <dbReference type="EMBL" id="CAG9135068.1"/>
    </source>
</evidence>
<organism evidence="1 2">
    <name type="scientific">Plutella xylostella</name>
    <name type="common">Diamondback moth</name>
    <name type="synonym">Plutella maculipennis</name>
    <dbReference type="NCBI Taxonomy" id="51655"/>
    <lineage>
        <taxon>Eukaryota</taxon>
        <taxon>Metazoa</taxon>
        <taxon>Ecdysozoa</taxon>
        <taxon>Arthropoda</taxon>
        <taxon>Hexapoda</taxon>
        <taxon>Insecta</taxon>
        <taxon>Pterygota</taxon>
        <taxon>Neoptera</taxon>
        <taxon>Endopterygota</taxon>
        <taxon>Lepidoptera</taxon>
        <taxon>Glossata</taxon>
        <taxon>Ditrysia</taxon>
        <taxon>Yponomeutoidea</taxon>
        <taxon>Plutellidae</taxon>
        <taxon>Plutella</taxon>
    </lineage>
</organism>
<dbReference type="PANTHER" id="PTHR21192">
    <property type="entry name" value="NUCLEAR PROTEIN E3-3"/>
    <property type="match status" value="1"/>
</dbReference>
<protein>
    <submittedName>
        <fullName evidence="1">(diamondback moth) hypothetical protein</fullName>
    </submittedName>
</protein>
<gene>
    <name evidence="1" type="ORF">PLXY2_LOCUS13318</name>
</gene>
<dbReference type="Gene3D" id="3.40.1230.10">
    <property type="entry name" value="MTH938-like"/>
    <property type="match status" value="1"/>
</dbReference>
<name>A0A8S4G7X9_PLUXY</name>
<dbReference type="InterPro" id="IPR007523">
    <property type="entry name" value="NDUFAF3/AAMDC"/>
</dbReference>
<dbReference type="AlphaFoldDB" id="A0A8S4G7X9"/>
<dbReference type="Pfam" id="PF04430">
    <property type="entry name" value="DUF498"/>
    <property type="match status" value="1"/>
</dbReference>
<proteinExistence type="predicted"/>